<reference evidence="2 3" key="1">
    <citation type="submission" date="2021-10" db="EMBL/GenBank/DDBJ databases">
        <title>Draft genome of Aestuariibacter halophilus JC2043.</title>
        <authorList>
            <person name="Emsley S.A."/>
            <person name="Pfannmuller K.M."/>
            <person name="Ushijima B."/>
            <person name="Saw J.H."/>
            <person name="Videau P."/>
        </authorList>
    </citation>
    <scope>NUCLEOTIDE SEQUENCE [LARGE SCALE GENOMIC DNA]</scope>
    <source>
        <strain evidence="2 3">JC2043</strain>
    </source>
</reference>
<dbReference type="EMBL" id="JAJEWP010000007">
    <property type="protein sequence ID" value="MCC2618191.1"/>
    <property type="molecule type" value="Genomic_DNA"/>
</dbReference>
<name>A0ABS8GD70_9ALTE</name>
<dbReference type="RefSeq" id="WP_229162841.1">
    <property type="nucleotide sequence ID" value="NZ_JAJEWP010000007.1"/>
</dbReference>
<gene>
    <name evidence="2" type="ORF">LJ739_18185</name>
</gene>
<evidence type="ECO:0000313" key="3">
    <source>
        <dbReference type="Proteomes" id="UP001520878"/>
    </source>
</evidence>
<organism evidence="2 3">
    <name type="scientific">Fluctibacter halophilus</name>
    <dbReference type="NCBI Taxonomy" id="226011"/>
    <lineage>
        <taxon>Bacteria</taxon>
        <taxon>Pseudomonadati</taxon>
        <taxon>Pseudomonadota</taxon>
        <taxon>Gammaproteobacteria</taxon>
        <taxon>Alteromonadales</taxon>
        <taxon>Alteromonadaceae</taxon>
        <taxon>Fluctibacter</taxon>
    </lineage>
</organism>
<evidence type="ECO:0000313" key="2">
    <source>
        <dbReference type="EMBL" id="MCC2618191.1"/>
    </source>
</evidence>
<dbReference type="InterPro" id="IPR025641">
    <property type="entry name" value="DUF4340"/>
</dbReference>
<sequence length="338" mass="37235">MMPRSLLPLVLLLLIAAGAAVWLNHEPDNTSMQSSLLFADLAPKAQDLDRVVISNQQGIVLEAVRKDGVWMARLDGLAVPYPVDAEQLSAMVQQLVDAKRIEAKTNNPDNHSVLGLSDIAQADSRATLVELATQQDTWQLLVGQTASSGMGSYVRLPRQNQTWLVDIIVSLPRDAQRWLDHNILPVSVGDVASLELSGPTALHLSVDEETQQAVLDGMPEQATLRYPRVLDNWLDSVVSVDFEQVEARTPVAQDASVQQYTLQLRSGTPITFTLIDDEDGAVLRVDGEQRELWQQVQYRLSAFAAGQLRKTMDDFISLPEEGEAEQPVIPMDEGEAPQ</sequence>
<evidence type="ECO:0000259" key="1">
    <source>
        <dbReference type="Pfam" id="PF14238"/>
    </source>
</evidence>
<accession>A0ABS8GD70</accession>
<protein>
    <submittedName>
        <fullName evidence="2">DUF4340 domain-containing protein</fullName>
    </submittedName>
</protein>
<dbReference type="Pfam" id="PF14238">
    <property type="entry name" value="DUF4340"/>
    <property type="match status" value="1"/>
</dbReference>
<feature type="domain" description="DUF4340" evidence="1">
    <location>
        <begin position="80"/>
        <end position="251"/>
    </location>
</feature>
<keyword evidence="3" id="KW-1185">Reference proteome</keyword>
<dbReference type="Proteomes" id="UP001520878">
    <property type="component" value="Unassembled WGS sequence"/>
</dbReference>
<proteinExistence type="predicted"/>
<comment type="caution">
    <text evidence="2">The sequence shown here is derived from an EMBL/GenBank/DDBJ whole genome shotgun (WGS) entry which is preliminary data.</text>
</comment>